<dbReference type="Proteomes" id="UP000251075">
    <property type="component" value="Unassembled WGS sequence"/>
</dbReference>
<accession>A0A364NSM6</accession>
<comment type="caution">
    <text evidence="1">The sequence shown here is derived from an EMBL/GenBank/DDBJ whole genome shotgun (WGS) entry which is preliminary data.</text>
</comment>
<dbReference type="RefSeq" id="WP_112147435.1">
    <property type="nucleotide sequence ID" value="NZ_PGTO01000039.1"/>
</dbReference>
<proteinExistence type="predicted"/>
<evidence type="ECO:0000313" key="2">
    <source>
        <dbReference type="Proteomes" id="UP000251075"/>
    </source>
</evidence>
<sequence>MDTITTLALATRTDYIDGDTFDAAALAILDRPIEGRADVLAVLAAIAHTSDLLPAQRRALGAVLNWL</sequence>
<organism evidence="1 2">
    <name type="scientific">Paramagnetospirillum kuznetsovii</name>
    <dbReference type="NCBI Taxonomy" id="2053833"/>
    <lineage>
        <taxon>Bacteria</taxon>
        <taxon>Pseudomonadati</taxon>
        <taxon>Pseudomonadota</taxon>
        <taxon>Alphaproteobacteria</taxon>
        <taxon>Rhodospirillales</taxon>
        <taxon>Magnetospirillaceae</taxon>
        <taxon>Paramagnetospirillum</taxon>
    </lineage>
</organism>
<dbReference type="AlphaFoldDB" id="A0A364NSM6"/>
<protein>
    <submittedName>
        <fullName evidence="1">Uncharacterized protein</fullName>
    </submittedName>
</protein>
<dbReference type="EMBL" id="PGTO01000039">
    <property type="protein sequence ID" value="RAU20074.1"/>
    <property type="molecule type" value="Genomic_DNA"/>
</dbReference>
<evidence type="ECO:0000313" key="1">
    <source>
        <dbReference type="EMBL" id="RAU20074.1"/>
    </source>
</evidence>
<keyword evidence="2" id="KW-1185">Reference proteome</keyword>
<reference evidence="1 2" key="1">
    <citation type="submission" date="2017-11" db="EMBL/GenBank/DDBJ databases">
        <title>Draft genome sequence of magnetotactic bacterium Magnetospirillum kuznetsovii LBB-42.</title>
        <authorList>
            <person name="Grouzdev D.S."/>
            <person name="Rysina M.S."/>
            <person name="Baslerov R.V."/>
            <person name="Koziaeva V."/>
        </authorList>
    </citation>
    <scope>NUCLEOTIDE SEQUENCE [LARGE SCALE GENOMIC DNA]</scope>
    <source>
        <strain evidence="1 2">LBB-42</strain>
    </source>
</reference>
<name>A0A364NSM6_9PROT</name>
<gene>
    <name evidence="1" type="ORF">CU669_20425</name>
</gene>